<gene>
    <name evidence="1" type="ORF">JCM19237_304</name>
</gene>
<dbReference type="EMBL" id="BBMN01000020">
    <property type="protein sequence ID" value="GAL07924.1"/>
    <property type="molecule type" value="Genomic_DNA"/>
</dbReference>
<sequence>MCSSWTDFIDAFTRTTTMFDLIPDSDALVIPDPSCTWLLARLMSISRDPATSCA</sequence>
<evidence type="ECO:0000313" key="2">
    <source>
        <dbReference type="Proteomes" id="UP000029227"/>
    </source>
</evidence>
<organism evidence="1 2">
    <name type="scientific">Photobacterium aphoticum</name>
    <dbReference type="NCBI Taxonomy" id="754436"/>
    <lineage>
        <taxon>Bacteria</taxon>
        <taxon>Pseudomonadati</taxon>
        <taxon>Pseudomonadota</taxon>
        <taxon>Gammaproteobacteria</taxon>
        <taxon>Vibrionales</taxon>
        <taxon>Vibrionaceae</taxon>
        <taxon>Photobacterium</taxon>
    </lineage>
</organism>
<reference evidence="1 2" key="1">
    <citation type="journal article" date="2014" name="Genome Announc.">
        <title>Draft Genome Sequences of Two Vibrionaceae Species, Vibrio ponticus C121 and Photobacterium aphoticum C119, Isolated as Coral Reef Microbiota.</title>
        <authorList>
            <person name="Al-saari N."/>
            <person name="Meirelles P.M."/>
            <person name="Mino S."/>
            <person name="Suda W."/>
            <person name="Oshima K."/>
            <person name="Hattori M."/>
            <person name="Ohkuma M."/>
            <person name="Thompson F.L."/>
            <person name="Gomez-Gil B."/>
            <person name="Sawabe T."/>
            <person name="Sawabe T."/>
        </authorList>
    </citation>
    <scope>NUCLEOTIDE SEQUENCE [LARGE SCALE GENOMIC DNA]</scope>
    <source>
        <strain evidence="1 2">JCM 19237</strain>
    </source>
</reference>
<protein>
    <submittedName>
        <fullName evidence="1">Uncharacterized protein</fullName>
    </submittedName>
</protein>
<dbReference type="AlphaFoldDB" id="A0A090R1D9"/>
<accession>A0A090R1D9</accession>
<dbReference type="Proteomes" id="UP000029227">
    <property type="component" value="Unassembled WGS sequence"/>
</dbReference>
<name>A0A090R1D9_9GAMM</name>
<proteinExistence type="predicted"/>
<evidence type="ECO:0000313" key="1">
    <source>
        <dbReference type="EMBL" id="GAL07924.1"/>
    </source>
</evidence>
<comment type="caution">
    <text evidence="1">The sequence shown here is derived from an EMBL/GenBank/DDBJ whole genome shotgun (WGS) entry which is preliminary data.</text>
</comment>